<feature type="domain" description="NADH:flavin oxidoreductase/NADH oxidase N-terminal" evidence="6">
    <location>
        <begin position="101"/>
        <end position="274"/>
    </location>
</feature>
<sequence>MVGFGFGAIENGTVVKLKDFHDRWSWGREEMRYSARNLVFSGLVTSVWSHFGGIPYRYPDTPGIYTEEHVEAWKPIVSAVHAKGGIIFCQIWHAGWVSHYGFDGVEIHGANGYLIEQFLKDKVNDRNDEYGGNLKNRCCFPLQVVKAVADEIGQDRVGIKLSPFTETANAIDSNPKALGLYMVKLLNKLEILYCHMVEPRIWMKDVSTVMVSEDKHSLKPMRNAFKGTFIVVGAYSREEGNEAIANGHADLVAYARWFLANPDLPRRFEINAPLNM</sequence>
<keyword evidence="5" id="KW-0521">NADP</keyword>
<evidence type="ECO:0000256" key="2">
    <source>
        <dbReference type="ARBA" id="ARBA00005979"/>
    </source>
</evidence>
<feature type="domain" description="NADH:flavin oxidoreductase/NADH oxidase N-terminal" evidence="6">
    <location>
        <begin position="58"/>
        <end position="96"/>
    </location>
</feature>
<dbReference type="Gene3D" id="3.20.20.70">
    <property type="entry name" value="Aldolase class I"/>
    <property type="match status" value="2"/>
</dbReference>
<dbReference type="InterPro" id="IPR013785">
    <property type="entry name" value="Aldolase_TIM"/>
</dbReference>
<evidence type="ECO:0000256" key="3">
    <source>
        <dbReference type="ARBA" id="ARBA00022630"/>
    </source>
</evidence>
<dbReference type="GO" id="GO:0016491">
    <property type="term" value="F:oxidoreductase activity"/>
    <property type="evidence" value="ECO:0007669"/>
    <property type="project" value="InterPro"/>
</dbReference>
<keyword evidence="3" id="KW-0285">Flavoprotein</keyword>
<dbReference type="GO" id="GO:0010181">
    <property type="term" value="F:FMN binding"/>
    <property type="evidence" value="ECO:0007669"/>
    <property type="project" value="InterPro"/>
</dbReference>
<evidence type="ECO:0000313" key="7">
    <source>
        <dbReference type="EMBL" id="KAK9103475.1"/>
    </source>
</evidence>
<dbReference type="PANTHER" id="PTHR22893:SF62">
    <property type="entry name" value="12-OXOPHYTODIENOATE REDUCTASE-LIKE PROTEIN"/>
    <property type="match status" value="1"/>
</dbReference>
<organism evidence="7 8">
    <name type="scientific">Stephania japonica</name>
    <dbReference type="NCBI Taxonomy" id="461633"/>
    <lineage>
        <taxon>Eukaryota</taxon>
        <taxon>Viridiplantae</taxon>
        <taxon>Streptophyta</taxon>
        <taxon>Embryophyta</taxon>
        <taxon>Tracheophyta</taxon>
        <taxon>Spermatophyta</taxon>
        <taxon>Magnoliopsida</taxon>
        <taxon>Ranunculales</taxon>
        <taxon>Menispermaceae</taxon>
        <taxon>Menispermoideae</taxon>
        <taxon>Cissampelideae</taxon>
        <taxon>Stephania</taxon>
    </lineage>
</organism>
<evidence type="ECO:0000256" key="1">
    <source>
        <dbReference type="ARBA" id="ARBA00001917"/>
    </source>
</evidence>
<accession>A0AAP0F3X3</accession>
<dbReference type="Pfam" id="PF00724">
    <property type="entry name" value="Oxidored_FMN"/>
    <property type="match status" value="2"/>
</dbReference>
<evidence type="ECO:0000256" key="5">
    <source>
        <dbReference type="ARBA" id="ARBA00022857"/>
    </source>
</evidence>
<comment type="caution">
    <text evidence="7">The sequence shown here is derived from an EMBL/GenBank/DDBJ whole genome shotgun (WGS) entry which is preliminary data.</text>
</comment>
<dbReference type="PANTHER" id="PTHR22893">
    <property type="entry name" value="NADH OXIDOREDUCTASE-RELATED"/>
    <property type="match status" value="1"/>
</dbReference>
<dbReference type="InterPro" id="IPR001155">
    <property type="entry name" value="OxRdtase_FMN_N"/>
</dbReference>
<proteinExistence type="inferred from homology"/>
<keyword evidence="4" id="KW-0288">FMN</keyword>
<dbReference type="AlphaFoldDB" id="A0AAP0F3X3"/>
<name>A0AAP0F3X3_9MAGN</name>
<comment type="cofactor">
    <cofactor evidence="1">
        <name>FMN</name>
        <dbReference type="ChEBI" id="CHEBI:58210"/>
    </cofactor>
</comment>
<keyword evidence="8" id="KW-1185">Reference proteome</keyword>
<evidence type="ECO:0000259" key="6">
    <source>
        <dbReference type="Pfam" id="PF00724"/>
    </source>
</evidence>
<dbReference type="InterPro" id="IPR045247">
    <property type="entry name" value="Oye-like"/>
</dbReference>
<comment type="similarity">
    <text evidence="2">Belongs to the NADH:flavin oxidoreductase/NADH oxidase family.</text>
</comment>
<dbReference type="EMBL" id="JBBNAE010000008">
    <property type="protein sequence ID" value="KAK9103475.1"/>
    <property type="molecule type" value="Genomic_DNA"/>
</dbReference>
<reference evidence="7 8" key="1">
    <citation type="submission" date="2024-01" db="EMBL/GenBank/DDBJ databases">
        <title>Genome assemblies of Stephania.</title>
        <authorList>
            <person name="Yang L."/>
        </authorList>
    </citation>
    <scope>NUCLEOTIDE SEQUENCE [LARGE SCALE GENOMIC DNA]</scope>
    <source>
        <strain evidence="7">QJT</strain>
        <tissue evidence="7">Leaf</tissue>
    </source>
</reference>
<dbReference type="Proteomes" id="UP001417504">
    <property type="component" value="Unassembled WGS sequence"/>
</dbReference>
<evidence type="ECO:0000256" key="4">
    <source>
        <dbReference type="ARBA" id="ARBA00022643"/>
    </source>
</evidence>
<protein>
    <recommendedName>
        <fullName evidence="6">NADH:flavin oxidoreductase/NADH oxidase N-terminal domain-containing protein</fullName>
    </recommendedName>
</protein>
<dbReference type="SUPFAM" id="SSF51395">
    <property type="entry name" value="FMN-linked oxidoreductases"/>
    <property type="match status" value="1"/>
</dbReference>
<evidence type="ECO:0000313" key="8">
    <source>
        <dbReference type="Proteomes" id="UP001417504"/>
    </source>
</evidence>
<gene>
    <name evidence="7" type="ORF">Sjap_020729</name>
</gene>